<name>A0A3D8I7U8_9HELI</name>
<dbReference type="OrthoDB" id="5319994at2"/>
<proteinExistence type="predicted"/>
<evidence type="ECO:0000313" key="2">
    <source>
        <dbReference type="Proteomes" id="UP000256379"/>
    </source>
</evidence>
<protein>
    <submittedName>
        <fullName evidence="1">Uncharacterized protein</fullName>
    </submittedName>
</protein>
<dbReference type="Proteomes" id="UP000256379">
    <property type="component" value="Unassembled WGS sequence"/>
</dbReference>
<dbReference type="AlphaFoldDB" id="A0A3D8I7U8"/>
<evidence type="ECO:0000313" key="1">
    <source>
        <dbReference type="EMBL" id="RDU60601.1"/>
    </source>
</evidence>
<gene>
    <name evidence="1" type="ORF">CQA53_10795</name>
</gene>
<dbReference type="RefSeq" id="WP_115543951.1">
    <property type="nucleotide sequence ID" value="NZ_NXLQ01000085.1"/>
</dbReference>
<sequence length="257" mass="30097">MSRTCKVKCANLEVTINIQRPSFKSVEVAYDKISKFDVETYKARKELLYNELYNRAISQGKTDEEAQEFADTESSWIVSIEFAEPRYWQIGGAVKALFDSDKRAYVNTCALRVSYALNHSTHPINTMAKQVAKRGYKGDDKYTYYLGVPDIIDLLKFNWKELTWRKPIYTQVKEKIKCGCSEDFYHKMDTKEQNIQFFKELQSIQRKGIIAMRGTDGLRHTTLWEIDNFIDTALGISPNYLNESQYIMQDLYFWDLL</sequence>
<accession>A0A3D8I7U8</accession>
<keyword evidence="2" id="KW-1185">Reference proteome</keyword>
<dbReference type="Gene3D" id="3.90.1720.70">
    <property type="match status" value="1"/>
</dbReference>
<reference evidence="1 2" key="1">
    <citation type="submission" date="2018-04" db="EMBL/GenBank/DDBJ databases">
        <title>Novel Campyloabacter and Helicobacter Species and Strains.</title>
        <authorList>
            <person name="Mannion A.J."/>
            <person name="Shen Z."/>
            <person name="Fox J.G."/>
        </authorList>
    </citation>
    <scope>NUCLEOTIDE SEQUENCE [LARGE SCALE GENOMIC DNA]</scope>
    <source>
        <strain evidence="1 2">MIT 17-337</strain>
    </source>
</reference>
<dbReference type="EMBL" id="NXLQ01000085">
    <property type="protein sequence ID" value="RDU60601.1"/>
    <property type="molecule type" value="Genomic_DNA"/>
</dbReference>
<comment type="caution">
    <text evidence="1">The sequence shown here is derived from an EMBL/GenBank/DDBJ whole genome shotgun (WGS) entry which is preliminary data.</text>
</comment>
<organism evidence="1 2">
    <name type="scientific">Helicobacter didelphidarum</name>
    <dbReference type="NCBI Taxonomy" id="2040648"/>
    <lineage>
        <taxon>Bacteria</taxon>
        <taxon>Pseudomonadati</taxon>
        <taxon>Campylobacterota</taxon>
        <taxon>Epsilonproteobacteria</taxon>
        <taxon>Campylobacterales</taxon>
        <taxon>Helicobacteraceae</taxon>
        <taxon>Helicobacter</taxon>
    </lineage>
</organism>